<dbReference type="Gene3D" id="2.50.20.10">
    <property type="entry name" value="Lipoprotein localisation LolA/LolB/LppX"/>
    <property type="match status" value="1"/>
</dbReference>
<dbReference type="RefSeq" id="WP_011828489.1">
    <property type="nucleotide sequence ID" value="NC_008825.1"/>
</dbReference>
<dbReference type="Proteomes" id="UP000000366">
    <property type="component" value="Chromosome"/>
</dbReference>
<protein>
    <recommendedName>
        <fullName evidence="3">DUF1329 domain-containing protein</fullName>
    </recommendedName>
</protein>
<dbReference type="eggNOG" id="COG2834">
    <property type="taxonomic scope" value="Bacteria"/>
</dbReference>
<proteinExistence type="predicted"/>
<evidence type="ECO:0000313" key="2">
    <source>
        <dbReference type="Proteomes" id="UP000000366"/>
    </source>
</evidence>
<dbReference type="InterPro" id="IPR010752">
    <property type="entry name" value="DUF1329"/>
</dbReference>
<dbReference type="AlphaFoldDB" id="A2SE62"/>
<accession>A2SE62</accession>
<reference evidence="1 2" key="1">
    <citation type="journal article" date="2007" name="J. Bacteriol.">
        <title>Whole-genome analysis of the methyl tert-butyl ether-degrading beta-proteobacterium Methylibium petroleiphilum PM1.</title>
        <authorList>
            <person name="Kane S.R."/>
            <person name="Chakicherla A.Y."/>
            <person name="Chain P.S.G."/>
            <person name="Schmidt R."/>
            <person name="Shin M.W."/>
            <person name="Legler T.C."/>
            <person name="Scow K.M."/>
            <person name="Larimer F.W."/>
            <person name="Lucas S.M."/>
            <person name="Richardson P.M."/>
            <person name="Hristova K.R."/>
        </authorList>
    </citation>
    <scope>NUCLEOTIDE SEQUENCE [LARGE SCALE GENOMIC DNA]</scope>
    <source>
        <strain evidence="2">ATCC BAA-1232 / LMG 22953 / PM1</strain>
    </source>
</reference>
<evidence type="ECO:0000313" key="1">
    <source>
        <dbReference type="EMBL" id="ABM93851.1"/>
    </source>
</evidence>
<dbReference type="EMBL" id="CP000555">
    <property type="protein sequence ID" value="ABM93851.1"/>
    <property type="molecule type" value="Genomic_DNA"/>
</dbReference>
<sequence>MAHLLRFDRDYSRRAFLDATGKGLLRAGVFGSAWAAFLRTGSVAAAYPDELLSIEVYTKGRLKPGDVIDAGNVELVKDLLDPVRYRQIATMGRKLLLAPTTTDLSHLNPLPYLEATARNRGKARFDATGNIVTTEGKPWIGGNPFPEPTSALEMFAAHTLSWGRHDVSVYASKEYDLDPAGNLQYQYSSVWAEMSTVARTVIDPKPYWAGEADKLRYQSVLFTEPADARGTIFLNIWAYDQNQFPQLYGYLPAFKRVRSFPTNQRFEPLVAGAELYLSDAWAAGDPFLTWGNYQVVHRGPHLAAVSRGWTSTHPNWEHTTHGGPKGNLFWDHAVELVPEVIVIEAEPVRYPRAPVGRKRVWFDARTLVPFQMVSYDRRGELFRHFDASFAYYDDGKARVMDGKEPYWSWATVHAFNVQTNRMTRIEQVREVPGGHSMRVNDPSVYDKYLTTSAMQRLGN</sequence>
<dbReference type="HOGENOM" id="CLU_629784_0_0_4"/>
<gene>
    <name evidence="1" type="ordered locus">Mpe_A0889</name>
</gene>
<keyword evidence="2" id="KW-1185">Reference proteome</keyword>
<name>A2SE62_METPP</name>
<dbReference type="KEGG" id="mpt:Mpe_A0889"/>
<dbReference type="Pfam" id="PF07044">
    <property type="entry name" value="DUF1329"/>
    <property type="match status" value="1"/>
</dbReference>
<evidence type="ECO:0008006" key="3">
    <source>
        <dbReference type="Google" id="ProtNLM"/>
    </source>
</evidence>
<dbReference type="STRING" id="420662.Mpe_A0889"/>
<organism evidence="1 2">
    <name type="scientific">Methylibium petroleiphilum (strain ATCC BAA-1232 / LMG 22953 / PM1)</name>
    <dbReference type="NCBI Taxonomy" id="420662"/>
    <lineage>
        <taxon>Bacteria</taxon>
        <taxon>Pseudomonadati</taxon>
        <taxon>Pseudomonadota</taxon>
        <taxon>Betaproteobacteria</taxon>
        <taxon>Burkholderiales</taxon>
        <taxon>Sphaerotilaceae</taxon>
        <taxon>Methylibium</taxon>
    </lineage>
</organism>
<dbReference type="CDD" id="cd16329">
    <property type="entry name" value="LolA_like"/>
    <property type="match status" value="1"/>
</dbReference>